<evidence type="ECO:0000313" key="7">
    <source>
        <dbReference type="Proteomes" id="UP000245946"/>
    </source>
</evidence>
<feature type="active site" description="Proton donor" evidence="2">
    <location>
        <position position="337"/>
    </location>
</feature>
<accession>A0A316Z358</accession>
<keyword evidence="3" id="KW-0464">Manganese</keyword>
<feature type="binding site" evidence="3">
    <location>
        <position position="143"/>
    </location>
    <ligand>
        <name>Mn(2+)</name>
        <dbReference type="ChEBI" id="CHEBI:29035"/>
        <label>1</label>
    </ligand>
</feature>
<feature type="binding site" evidence="3">
    <location>
        <position position="279"/>
    </location>
    <ligand>
        <name>Mn(2+)</name>
        <dbReference type="ChEBI" id="CHEBI:29035"/>
        <label>2</label>
    </ligand>
</feature>
<name>A0A316Z358_9BASI</name>
<dbReference type="InterPro" id="IPR014710">
    <property type="entry name" value="RmlC-like_jellyroll"/>
</dbReference>
<dbReference type="GO" id="GO:0033609">
    <property type="term" value="P:oxalate metabolic process"/>
    <property type="evidence" value="ECO:0007669"/>
    <property type="project" value="InterPro"/>
</dbReference>
<dbReference type="SMART" id="SM00835">
    <property type="entry name" value="Cupin_1"/>
    <property type="match status" value="2"/>
</dbReference>
<dbReference type="NCBIfam" id="TIGR03404">
    <property type="entry name" value="bicupin_oxalic"/>
    <property type="match status" value="1"/>
</dbReference>
<feature type="binding site" evidence="3">
    <location>
        <position position="100"/>
    </location>
    <ligand>
        <name>Mn(2+)</name>
        <dbReference type="ChEBI" id="CHEBI:29035"/>
        <label>1</label>
    </ligand>
</feature>
<evidence type="ECO:0000313" key="6">
    <source>
        <dbReference type="EMBL" id="PWN95514.1"/>
    </source>
</evidence>
<dbReference type="PANTHER" id="PTHR35848">
    <property type="entry name" value="OXALATE-BINDING PROTEIN"/>
    <property type="match status" value="1"/>
</dbReference>
<feature type="binding site" evidence="3">
    <location>
        <position position="277"/>
    </location>
    <ligand>
        <name>Mn(2+)</name>
        <dbReference type="ChEBI" id="CHEBI:29035"/>
        <label>2</label>
    </ligand>
</feature>
<dbReference type="CDD" id="cd20305">
    <property type="entry name" value="cupin_OxDC_C"/>
    <property type="match status" value="1"/>
</dbReference>
<dbReference type="GeneID" id="37271306"/>
<evidence type="ECO:0000256" key="1">
    <source>
        <dbReference type="ARBA" id="ARBA00022723"/>
    </source>
</evidence>
<evidence type="ECO:0000259" key="5">
    <source>
        <dbReference type="SMART" id="SM00835"/>
    </source>
</evidence>
<sequence length="400" mass="44342">MWAEFHEKGKLPQPIRGNTGASQEGPHNTPIDRQNPDMLAPPSTDHGTVPNAAWPFALSHNRLQTGGWARQQNVKVLPVATEMAAVNMRLEGAIRELHWHQSAEWAYIMKGSFRVGAVDEEGRNQIGDLEPGDVWYFPSGVPHYIQALSKGGGEFLLVFDDGNFSEDSTLLLTDFTAHIPREVVVKNFPGLTNDDFNKVPGEQLYIFPSKAPGDDDEQVENPAGEVPSTFIFPWSKEPVKQLNGGTVKVLDTRKFPASKTISAALVTVEPGAMRELHWHPLSDEWNYFLTGSARITVFAGDSNARTYNFQAGSVGYLQKSVGHYVENIGNDTLTFLEVFKSPRYSDISLSNWLALTPPKVVQAHLGFSDATMKKLEQFKSKDHQVVKRSGPMVAGKRSWA</sequence>
<dbReference type="OrthoDB" id="10263073at2759"/>
<dbReference type="SUPFAM" id="SSF51182">
    <property type="entry name" value="RmlC-like cupins"/>
    <property type="match status" value="1"/>
</dbReference>
<reference evidence="6 7" key="1">
    <citation type="journal article" date="2018" name="Mol. Biol. Evol.">
        <title>Broad Genomic Sampling Reveals a Smut Pathogenic Ancestry of the Fungal Clade Ustilaginomycotina.</title>
        <authorList>
            <person name="Kijpornyongpan T."/>
            <person name="Mondo S.J."/>
            <person name="Barry K."/>
            <person name="Sandor L."/>
            <person name="Lee J."/>
            <person name="Lipzen A."/>
            <person name="Pangilinan J."/>
            <person name="LaButti K."/>
            <person name="Hainaut M."/>
            <person name="Henrissat B."/>
            <person name="Grigoriev I.V."/>
            <person name="Spatafora J.W."/>
            <person name="Aime M.C."/>
        </authorList>
    </citation>
    <scope>NUCLEOTIDE SEQUENCE [LARGE SCALE GENOMIC DNA]</scope>
    <source>
        <strain evidence="6 7">MCA 4186</strain>
    </source>
</reference>
<keyword evidence="7" id="KW-1185">Reference proteome</keyword>
<dbReference type="STRING" id="58919.A0A316Z358"/>
<evidence type="ECO:0000256" key="3">
    <source>
        <dbReference type="PIRSR" id="PIRSR617774-2"/>
    </source>
</evidence>
<dbReference type="Pfam" id="PF00190">
    <property type="entry name" value="Cupin_1"/>
    <property type="match status" value="2"/>
</dbReference>
<dbReference type="InterPro" id="IPR051610">
    <property type="entry name" value="GPI/OXD"/>
</dbReference>
<dbReference type="Proteomes" id="UP000245946">
    <property type="component" value="Unassembled WGS sequence"/>
</dbReference>
<protein>
    <submittedName>
        <fullName evidence="6">Oxalate decarboxylase</fullName>
    </submittedName>
</protein>
<evidence type="ECO:0000256" key="2">
    <source>
        <dbReference type="PIRSR" id="PIRSR617774-1"/>
    </source>
</evidence>
<feature type="binding site" evidence="3">
    <location>
        <position position="98"/>
    </location>
    <ligand>
        <name>Mn(2+)</name>
        <dbReference type="ChEBI" id="CHEBI:29035"/>
        <label>1</label>
    </ligand>
</feature>
<dbReference type="PANTHER" id="PTHR35848:SF9">
    <property type="entry name" value="SLL1358 PROTEIN"/>
    <property type="match status" value="1"/>
</dbReference>
<feature type="region of interest" description="Disordered" evidence="4">
    <location>
        <begin position="1"/>
        <end position="45"/>
    </location>
</feature>
<dbReference type="RefSeq" id="XP_025595793.1">
    <property type="nucleotide sequence ID" value="XM_025743762.1"/>
</dbReference>
<dbReference type="GO" id="GO:0046872">
    <property type="term" value="F:metal ion binding"/>
    <property type="evidence" value="ECO:0007669"/>
    <property type="project" value="UniProtKB-KW"/>
</dbReference>
<dbReference type="InterPro" id="IPR006045">
    <property type="entry name" value="Cupin_1"/>
</dbReference>
<feature type="compositionally biased region" description="Basic and acidic residues" evidence="4">
    <location>
        <begin position="1"/>
        <end position="10"/>
    </location>
</feature>
<feature type="binding site" evidence="3">
    <location>
        <position position="104"/>
    </location>
    <ligand>
        <name>Mn(2+)</name>
        <dbReference type="ChEBI" id="CHEBI:29035"/>
        <label>1</label>
    </ligand>
</feature>
<organism evidence="6 7">
    <name type="scientific">Tilletiopsis washingtonensis</name>
    <dbReference type="NCBI Taxonomy" id="58919"/>
    <lineage>
        <taxon>Eukaryota</taxon>
        <taxon>Fungi</taxon>
        <taxon>Dikarya</taxon>
        <taxon>Basidiomycota</taxon>
        <taxon>Ustilaginomycotina</taxon>
        <taxon>Exobasidiomycetes</taxon>
        <taxon>Entylomatales</taxon>
        <taxon>Entylomatales incertae sedis</taxon>
        <taxon>Tilletiopsis</taxon>
    </lineage>
</organism>
<proteinExistence type="predicted"/>
<feature type="domain" description="Cupin type-1" evidence="5">
    <location>
        <begin position="56"/>
        <end position="197"/>
    </location>
</feature>
<feature type="domain" description="Cupin type-1" evidence="5">
    <location>
        <begin position="235"/>
        <end position="373"/>
    </location>
</feature>
<feature type="binding site" evidence="3">
    <location>
        <position position="323"/>
    </location>
    <ligand>
        <name>Mn(2+)</name>
        <dbReference type="ChEBI" id="CHEBI:29035"/>
        <label>2</label>
    </ligand>
</feature>
<dbReference type="EMBL" id="KZ819304">
    <property type="protein sequence ID" value="PWN95514.1"/>
    <property type="molecule type" value="Genomic_DNA"/>
</dbReference>
<feature type="binding site" evidence="3">
    <location>
        <position position="284"/>
    </location>
    <ligand>
        <name>Mn(2+)</name>
        <dbReference type="ChEBI" id="CHEBI:29035"/>
        <label>2</label>
    </ligand>
</feature>
<dbReference type="Gene3D" id="2.60.120.10">
    <property type="entry name" value="Jelly Rolls"/>
    <property type="match status" value="2"/>
</dbReference>
<dbReference type="AlphaFoldDB" id="A0A316Z358"/>
<dbReference type="InterPro" id="IPR011051">
    <property type="entry name" value="RmlC_Cupin_sf"/>
</dbReference>
<evidence type="ECO:0000256" key="4">
    <source>
        <dbReference type="SAM" id="MobiDB-lite"/>
    </source>
</evidence>
<dbReference type="CDD" id="cd20304">
    <property type="entry name" value="cupin_OxDC_N"/>
    <property type="match status" value="1"/>
</dbReference>
<keyword evidence="1 3" id="KW-0479">Metal-binding</keyword>
<gene>
    <name evidence="6" type="ORF">FA09DRAFT_335341</name>
</gene>
<dbReference type="InterPro" id="IPR017774">
    <property type="entry name" value="Bicupin_oxalate_deCO2ase/Oxase"/>
</dbReference>
<comment type="cofactor">
    <cofactor evidence="3">
        <name>Mn(2+)</name>
        <dbReference type="ChEBI" id="CHEBI:29035"/>
    </cofactor>
    <text evidence="3">Binds 2 manganese ions per subunit.</text>
</comment>